<dbReference type="GO" id="GO:0003700">
    <property type="term" value="F:DNA-binding transcription factor activity"/>
    <property type="evidence" value="ECO:0007669"/>
    <property type="project" value="InterPro"/>
</dbReference>
<dbReference type="InterPro" id="IPR000485">
    <property type="entry name" value="AsnC-type_HTH_dom"/>
</dbReference>
<dbReference type="GO" id="GO:0043565">
    <property type="term" value="F:sequence-specific DNA binding"/>
    <property type="evidence" value="ECO:0007669"/>
    <property type="project" value="InterPro"/>
</dbReference>
<dbReference type="SMART" id="SM00895">
    <property type="entry name" value="FCD"/>
    <property type="match status" value="1"/>
</dbReference>
<dbReference type="RefSeq" id="WP_139605283.1">
    <property type="nucleotide sequence ID" value="NZ_VDCQ01000046.1"/>
</dbReference>
<keyword evidence="2" id="KW-0238">DNA-binding</keyword>
<dbReference type="InterPro" id="IPR008920">
    <property type="entry name" value="TF_FadR/GntR_C"/>
</dbReference>
<dbReference type="PANTHER" id="PTHR43537:SF24">
    <property type="entry name" value="GLUCONATE OPERON TRANSCRIPTIONAL REPRESSOR"/>
    <property type="match status" value="1"/>
</dbReference>
<organism evidence="5 6">
    <name type="scientific">Paenibacillus hemerocallicola</name>
    <dbReference type="NCBI Taxonomy" id="1172614"/>
    <lineage>
        <taxon>Bacteria</taxon>
        <taxon>Bacillati</taxon>
        <taxon>Bacillota</taxon>
        <taxon>Bacilli</taxon>
        <taxon>Bacillales</taxon>
        <taxon>Paenibacillaceae</taxon>
        <taxon>Paenibacillus</taxon>
    </lineage>
</organism>
<name>A0A5C4T4X9_9BACL</name>
<keyword evidence="3" id="KW-0804">Transcription</keyword>
<dbReference type="Proteomes" id="UP000307943">
    <property type="component" value="Unassembled WGS sequence"/>
</dbReference>
<dbReference type="Pfam" id="PF00392">
    <property type="entry name" value="GntR"/>
    <property type="match status" value="1"/>
</dbReference>
<dbReference type="PANTHER" id="PTHR43537">
    <property type="entry name" value="TRANSCRIPTIONAL REGULATOR, GNTR FAMILY"/>
    <property type="match status" value="1"/>
</dbReference>
<gene>
    <name evidence="5" type="ORF">FE784_26560</name>
</gene>
<evidence type="ECO:0000313" key="6">
    <source>
        <dbReference type="Proteomes" id="UP000307943"/>
    </source>
</evidence>
<evidence type="ECO:0000256" key="3">
    <source>
        <dbReference type="ARBA" id="ARBA00023163"/>
    </source>
</evidence>
<comment type="caution">
    <text evidence="5">The sequence shown here is derived from an EMBL/GenBank/DDBJ whole genome shotgun (WGS) entry which is preliminary data.</text>
</comment>
<feature type="domain" description="HTH gntR-type" evidence="4">
    <location>
        <begin position="13"/>
        <end position="80"/>
    </location>
</feature>
<dbReference type="PRINTS" id="PR00033">
    <property type="entry name" value="HTHASNC"/>
</dbReference>
<dbReference type="SMART" id="SM00345">
    <property type="entry name" value="HTH_GNTR"/>
    <property type="match status" value="1"/>
</dbReference>
<sequence length="232" mass="26680">MNETNRAASTNKQNLSADIVKFIKQKIIVGELDPGDRIVETSLARELGVSQTPIREAIRQLAGEGIVTLVPKKGPVINTLSERDVFEHYSFRSVLEGMAIRLAVQNVSNKDIKHLEQFYEDMKKKLDDDTIESLQQDSGYIHHYIYMLSKHSVLVSMLHIISFRNQLVNRIVGRKFSKEKEVSEHGELIEALKQGDPDHAEKVMREHIRRAYRDYMDIGPVTRLELAQNEWI</sequence>
<dbReference type="InterPro" id="IPR011711">
    <property type="entry name" value="GntR_C"/>
</dbReference>
<dbReference type="SUPFAM" id="SSF48008">
    <property type="entry name" value="GntR ligand-binding domain-like"/>
    <property type="match status" value="1"/>
</dbReference>
<keyword evidence="6" id="KW-1185">Reference proteome</keyword>
<dbReference type="CDD" id="cd07377">
    <property type="entry name" value="WHTH_GntR"/>
    <property type="match status" value="1"/>
</dbReference>
<evidence type="ECO:0000259" key="4">
    <source>
        <dbReference type="PROSITE" id="PS50949"/>
    </source>
</evidence>
<keyword evidence="1" id="KW-0805">Transcription regulation</keyword>
<evidence type="ECO:0000256" key="2">
    <source>
        <dbReference type="ARBA" id="ARBA00023125"/>
    </source>
</evidence>
<proteinExistence type="predicted"/>
<dbReference type="InterPro" id="IPR000524">
    <property type="entry name" value="Tscrpt_reg_HTH_GntR"/>
</dbReference>
<dbReference type="InterPro" id="IPR036388">
    <property type="entry name" value="WH-like_DNA-bd_sf"/>
</dbReference>
<dbReference type="PROSITE" id="PS50949">
    <property type="entry name" value="HTH_GNTR"/>
    <property type="match status" value="1"/>
</dbReference>
<protein>
    <submittedName>
        <fullName evidence="5">GntR family transcriptional regulator</fullName>
    </submittedName>
</protein>
<accession>A0A5C4T4X9</accession>
<dbReference type="SUPFAM" id="SSF46785">
    <property type="entry name" value="Winged helix' DNA-binding domain"/>
    <property type="match status" value="1"/>
</dbReference>
<dbReference type="Gene3D" id="1.20.120.530">
    <property type="entry name" value="GntR ligand-binding domain-like"/>
    <property type="match status" value="1"/>
</dbReference>
<dbReference type="OrthoDB" id="9781630at2"/>
<dbReference type="Pfam" id="PF07729">
    <property type="entry name" value="FCD"/>
    <property type="match status" value="1"/>
</dbReference>
<reference evidence="5 6" key="1">
    <citation type="submission" date="2019-05" db="EMBL/GenBank/DDBJ databases">
        <title>We sequenced the genome of Paenibacillus hemerocallicola KCTC 33185 for further insight into its adaptation and study the phylogeny of Paenibacillus.</title>
        <authorList>
            <person name="Narsing Rao M.P."/>
        </authorList>
    </citation>
    <scope>NUCLEOTIDE SEQUENCE [LARGE SCALE GENOMIC DNA]</scope>
    <source>
        <strain evidence="5 6">KCTC 33185</strain>
    </source>
</reference>
<dbReference type="AlphaFoldDB" id="A0A5C4T4X9"/>
<dbReference type="InterPro" id="IPR036390">
    <property type="entry name" value="WH_DNA-bd_sf"/>
</dbReference>
<dbReference type="EMBL" id="VDCQ01000046">
    <property type="protein sequence ID" value="TNJ63229.1"/>
    <property type="molecule type" value="Genomic_DNA"/>
</dbReference>
<evidence type="ECO:0000256" key="1">
    <source>
        <dbReference type="ARBA" id="ARBA00023015"/>
    </source>
</evidence>
<dbReference type="Gene3D" id="1.10.10.10">
    <property type="entry name" value="Winged helix-like DNA-binding domain superfamily/Winged helix DNA-binding domain"/>
    <property type="match status" value="1"/>
</dbReference>
<evidence type="ECO:0000313" key="5">
    <source>
        <dbReference type="EMBL" id="TNJ63229.1"/>
    </source>
</evidence>